<dbReference type="NCBIfam" id="TIGR03023">
    <property type="entry name" value="WcaJ_sugtrans"/>
    <property type="match status" value="1"/>
</dbReference>
<evidence type="ECO:0000256" key="7">
    <source>
        <dbReference type="SAM" id="Phobius"/>
    </source>
</evidence>
<proteinExistence type="inferred from homology"/>
<comment type="caution">
    <text evidence="9">The sequence shown here is derived from an EMBL/GenBank/DDBJ whole genome shotgun (WGS) entry which is preliminary data.</text>
</comment>
<feature type="transmembrane region" description="Helical" evidence="7">
    <location>
        <begin position="12"/>
        <end position="37"/>
    </location>
</feature>
<dbReference type="PATRIC" id="fig|742737.3.peg.816"/>
<feature type="transmembrane region" description="Helical" evidence="7">
    <location>
        <begin position="49"/>
        <end position="71"/>
    </location>
</feature>
<dbReference type="RefSeq" id="WP_006778807.1">
    <property type="nucleotide sequence ID" value="NZ_CP040506.1"/>
</dbReference>
<dbReference type="InterPro" id="IPR017473">
    <property type="entry name" value="Undecaprenyl-P_gluc_Ptfrase"/>
</dbReference>
<dbReference type="GO" id="GO:0016780">
    <property type="term" value="F:phosphotransferase activity, for other substituted phosphate groups"/>
    <property type="evidence" value="ECO:0007669"/>
    <property type="project" value="TreeGrafter"/>
</dbReference>
<dbReference type="Pfam" id="PF02397">
    <property type="entry name" value="Bac_transf"/>
    <property type="match status" value="1"/>
</dbReference>
<keyword evidence="6 7" id="KW-0472">Membrane</keyword>
<dbReference type="Pfam" id="PF13727">
    <property type="entry name" value="CoA_binding_3"/>
    <property type="match status" value="1"/>
</dbReference>
<keyword evidence="4 7" id="KW-0812">Transmembrane</keyword>
<evidence type="ECO:0000259" key="8">
    <source>
        <dbReference type="Pfam" id="PF02397"/>
    </source>
</evidence>
<dbReference type="GO" id="GO:0016020">
    <property type="term" value="C:membrane"/>
    <property type="evidence" value="ECO:0007669"/>
    <property type="project" value="UniProtKB-SubCell"/>
</dbReference>
<dbReference type="HOGENOM" id="CLU_024920_0_1_9"/>
<comment type="subcellular location">
    <subcellularLocation>
        <location evidence="1">Membrane</location>
        <topology evidence="1">Multi-pass membrane protein</topology>
    </subcellularLocation>
</comment>
<gene>
    <name evidence="9" type="ORF">HMPREF9473_00821</name>
</gene>
<dbReference type="InterPro" id="IPR003362">
    <property type="entry name" value="Bact_transf"/>
</dbReference>
<name>G5IB99_9FIRM</name>
<evidence type="ECO:0000256" key="6">
    <source>
        <dbReference type="ARBA" id="ARBA00023136"/>
    </source>
</evidence>
<evidence type="ECO:0000256" key="3">
    <source>
        <dbReference type="ARBA" id="ARBA00022679"/>
    </source>
</evidence>
<comment type="similarity">
    <text evidence="2">Belongs to the bacterial sugar transferase family.</text>
</comment>
<feature type="transmembrane region" description="Helical" evidence="7">
    <location>
        <begin position="83"/>
        <end position="103"/>
    </location>
</feature>
<keyword evidence="10" id="KW-1185">Reference proteome</keyword>
<feature type="transmembrane region" description="Helical" evidence="7">
    <location>
        <begin position="109"/>
        <end position="128"/>
    </location>
</feature>
<evidence type="ECO:0000313" key="9">
    <source>
        <dbReference type="EMBL" id="EHI61206.1"/>
    </source>
</evidence>
<protein>
    <submittedName>
        <fullName evidence="9">Undecaprenyl-phosphate glucose phosphotransferase</fullName>
    </submittedName>
</protein>
<keyword evidence="5 7" id="KW-1133">Transmembrane helix</keyword>
<evidence type="ECO:0000256" key="1">
    <source>
        <dbReference type="ARBA" id="ARBA00004141"/>
    </source>
</evidence>
<dbReference type="EMBL" id="ADLN01000006">
    <property type="protein sequence ID" value="EHI61206.1"/>
    <property type="molecule type" value="Genomic_DNA"/>
</dbReference>
<accession>G5IB99</accession>
<evidence type="ECO:0000256" key="2">
    <source>
        <dbReference type="ARBA" id="ARBA00006464"/>
    </source>
</evidence>
<evidence type="ECO:0000313" key="10">
    <source>
        <dbReference type="Proteomes" id="UP000005384"/>
    </source>
</evidence>
<dbReference type="Gene3D" id="3.40.50.720">
    <property type="entry name" value="NAD(P)-binding Rossmann-like Domain"/>
    <property type="match status" value="1"/>
</dbReference>
<reference evidence="9 10" key="1">
    <citation type="submission" date="2011-08" db="EMBL/GenBank/DDBJ databases">
        <title>The Genome Sequence of Clostridium hathewayi WAL-18680.</title>
        <authorList>
            <consortium name="The Broad Institute Genome Sequencing Platform"/>
            <person name="Earl A."/>
            <person name="Ward D."/>
            <person name="Feldgarden M."/>
            <person name="Gevers D."/>
            <person name="Finegold S.M."/>
            <person name="Summanen P.H."/>
            <person name="Molitoris D.R."/>
            <person name="Song M."/>
            <person name="Daigneault M."/>
            <person name="Allen-Vercoe E."/>
            <person name="Young S.K."/>
            <person name="Zeng Q."/>
            <person name="Gargeya S."/>
            <person name="Fitzgerald M."/>
            <person name="Haas B."/>
            <person name="Abouelleil A."/>
            <person name="Alvarado L."/>
            <person name="Arachchi H.M."/>
            <person name="Berlin A."/>
            <person name="Brown A."/>
            <person name="Chapman S.B."/>
            <person name="Chen Z."/>
            <person name="Dunbar C."/>
            <person name="Freedman E."/>
            <person name="Gearin G."/>
            <person name="Gellesch M."/>
            <person name="Goldberg J."/>
            <person name="Griggs A."/>
            <person name="Gujja S."/>
            <person name="Heiman D."/>
            <person name="Howarth C."/>
            <person name="Larson L."/>
            <person name="Lui A."/>
            <person name="MacDonald P.J.P."/>
            <person name="Montmayeur A."/>
            <person name="Murphy C."/>
            <person name="Neiman D."/>
            <person name="Pearson M."/>
            <person name="Priest M."/>
            <person name="Roberts A."/>
            <person name="Saif S."/>
            <person name="Shea T."/>
            <person name="Shenoy N."/>
            <person name="Sisk P."/>
            <person name="Stolte C."/>
            <person name="Sykes S."/>
            <person name="Wortman J."/>
            <person name="Nusbaum C."/>
            <person name="Birren B."/>
        </authorList>
    </citation>
    <scope>NUCLEOTIDE SEQUENCE [LARGE SCALE GENOMIC DNA]</scope>
    <source>
        <strain evidence="9 10">WAL-18680</strain>
    </source>
</reference>
<dbReference type="Proteomes" id="UP000005384">
    <property type="component" value="Unassembled WGS sequence"/>
</dbReference>
<feature type="domain" description="Bacterial sugar transferase" evidence="8">
    <location>
        <begin position="284"/>
        <end position="463"/>
    </location>
</feature>
<dbReference type="OrthoDB" id="9808602at2"/>
<dbReference type="NCBIfam" id="TIGR03025">
    <property type="entry name" value="EPS_sugtrans"/>
    <property type="match status" value="1"/>
</dbReference>
<dbReference type="PANTHER" id="PTHR30576">
    <property type="entry name" value="COLANIC BIOSYNTHESIS UDP-GLUCOSE LIPID CARRIER TRANSFERASE"/>
    <property type="match status" value="1"/>
</dbReference>
<organism evidence="9 10">
    <name type="scientific">Hungatella hathewayi WAL-18680</name>
    <dbReference type="NCBI Taxonomy" id="742737"/>
    <lineage>
        <taxon>Bacteria</taxon>
        <taxon>Bacillati</taxon>
        <taxon>Bacillota</taxon>
        <taxon>Clostridia</taxon>
        <taxon>Lachnospirales</taxon>
        <taxon>Lachnospiraceae</taxon>
        <taxon>Hungatella</taxon>
    </lineage>
</organism>
<dbReference type="PANTHER" id="PTHR30576:SF0">
    <property type="entry name" value="UNDECAPRENYL-PHOSPHATE N-ACETYLGALACTOSAMINYL 1-PHOSPHATE TRANSFERASE-RELATED"/>
    <property type="match status" value="1"/>
</dbReference>
<evidence type="ECO:0000256" key="5">
    <source>
        <dbReference type="ARBA" id="ARBA00022989"/>
    </source>
</evidence>
<dbReference type="InterPro" id="IPR017475">
    <property type="entry name" value="EPS_sugar_tfrase"/>
</dbReference>
<evidence type="ECO:0000256" key="4">
    <source>
        <dbReference type="ARBA" id="ARBA00022692"/>
    </source>
</evidence>
<feature type="transmembrane region" description="Helical" evidence="7">
    <location>
        <begin position="289"/>
        <end position="310"/>
    </location>
</feature>
<keyword evidence="3 9" id="KW-0808">Transferase</keyword>
<dbReference type="AlphaFoldDB" id="G5IB99"/>
<sequence>MIKDNQKSINQFHVVLDGLVIVVSYVLAWFIMIGSGWFASKSEVLPPGIYMAALLLIVPIYLMLYSIFRLFTPKRVQGRRVEFANICKANILGTLVFMTLLFLGSKNPYIYNFSRKMVLLFALINIILETVERNFIRTTLHSIRSKGYNQKHILLVGYSRAAEGFIDRVQQNSEWGYQVRGILDDNRERGSEYKGVRVIGTIPNLDMILEQNTLDEIAITLSIDEYMKLEGIVSSCEKSGVHTKFIPDYNNIIPTRPYIEDLQGLPVINIRHVPLNDVLNATIKRLVDIFGSLVGIIVFSPVMLLTAVIIKCTSPGPIIYKQERVGLHNRAFKMYKFRSMEVQHPAAEKSEWTKPHDPRVTPIGKFIRKTSIDETPQFFNVLFGNMSLVGPRPERPFFVERFKEEIPRYMIKHQVRPGMTGWAQVNGLRGDTSITKRIEHDLYYIENWTLGFDFKILFLTVFKGFINKNAY</sequence>